<evidence type="ECO:0000256" key="4">
    <source>
        <dbReference type="SAM" id="MobiDB-lite"/>
    </source>
</evidence>
<dbReference type="InterPro" id="IPR038716">
    <property type="entry name" value="P1/P2_N_sf"/>
</dbReference>
<feature type="region of interest" description="Disordered" evidence="4">
    <location>
        <begin position="93"/>
        <end position="118"/>
    </location>
</feature>
<dbReference type="HAMAP" id="MF_01478">
    <property type="entry name" value="Ribosomal_L12_arch"/>
    <property type="match status" value="1"/>
</dbReference>
<keyword evidence="3" id="KW-0687">Ribonucleoprotein</keyword>
<proteinExistence type="inferred from homology"/>
<gene>
    <name evidence="5" type="ORF">SINC0208_LOCUS5632</name>
</gene>
<dbReference type="FunFam" id="1.10.10.1410:FF:000002">
    <property type="entry name" value="60S acidic ribosomal protein P2"/>
    <property type="match status" value="1"/>
</dbReference>
<dbReference type="PANTHER" id="PTHR21141">
    <property type="entry name" value="60S ACIDIC RIBOSOMAL PROTEIN FAMILY MEMBER"/>
    <property type="match status" value="1"/>
</dbReference>
<dbReference type="PANTHER" id="PTHR21141:SF5">
    <property type="entry name" value="LARGE RIBOSOMAL SUBUNIT PROTEIN P2"/>
    <property type="match status" value="1"/>
</dbReference>
<evidence type="ECO:0008006" key="6">
    <source>
        <dbReference type="Google" id="ProtNLM"/>
    </source>
</evidence>
<dbReference type="AlphaFoldDB" id="A0A7S3IJ73"/>
<organism evidence="5">
    <name type="scientific">Strombidium inclinatum</name>
    <dbReference type="NCBI Taxonomy" id="197538"/>
    <lineage>
        <taxon>Eukaryota</taxon>
        <taxon>Sar</taxon>
        <taxon>Alveolata</taxon>
        <taxon>Ciliophora</taxon>
        <taxon>Intramacronucleata</taxon>
        <taxon>Spirotrichea</taxon>
        <taxon>Oligotrichia</taxon>
        <taxon>Strombidiidae</taxon>
        <taxon>Strombidium</taxon>
    </lineage>
</organism>
<dbReference type="Gene3D" id="1.10.10.1410">
    <property type="match status" value="1"/>
</dbReference>
<evidence type="ECO:0000256" key="1">
    <source>
        <dbReference type="ARBA" id="ARBA00005436"/>
    </source>
</evidence>
<dbReference type="GO" id="GO:0002182">
    <property type="term" value="P:cytoplasmic translational elongation"/>
    <property type="evidence" value="ECO:0007669"/>
    <property type="project" value="InterPro"/>
</dbReference>
<dbReference type="GO" id="GO:0003735">
    <property type="term" value="F:structural constituent of ribosome"/>
    <property type="evidence" value="ECO:0007669"/>
    <property type="project" value="InterPro"/>
</dbReference>
<reference evidence="5" key="1">
    <citation type="submission" date="2021-01" db="EMBL/GenBank/DDBJ databases">
        <authorList>
            <person name="Corre E."/>
            <person name="Pelletier E."/>
            <person name="Niang G."/>
            <person name="Scheremetjew M."/>
            <person name="Finn R."/>
            <person name="Kale V."/>
            <person name="Holt S."/>
            <person name="Cochrane G."/>
            <person name="Meng A."/>
            <person name="Brown T."/>
            <person name="Cohen L."/>
        </authorList>
    </citation>
    <scope>NUCLEOTIDE SEQUENCE</scope>
    <source>
        <strain evidence="5">S3</strain>
    </source>
</reference>
<name>A0A7S3IJ73_9SPIT</name>
<evidence type="ECO:0000256" key="3">
    <source>
        <dbReference type="ARBA" id="ARBA00023274"/>
    </source>
</evidence>
<dbReference type="InterPro" id="IPR044076">
    <property type="entry name" value="Ribosomal_P2"/>
</dbReference>
<keyword evidence="2" id="KW-0689">Ribosomal protein</keyword>
<dbReference type="GO" id="GO:0022625">
    <property type="term" value="C:cytosolic large ribosomal subunit"/>
    <property type="evidence" value="ECO:0007669"/>
    <property type="project" value="InterPro"/>
</dbReference>
<evidence type="ECO:0000256" key="2">
    <source>
        <dbReference type="ARBA" id="ARBA00022980"/>
    </source>
</evidence>
<dbReference type="Pfam" id="PF00428">
    <property type="entry name" value="Ribosomal_60s"/>
    <property type="match status" value="1"/>
</dbReference>
<dbReference type="CDD" id="cd05833">
    <property type="entry name" value="Ribosomal_P2"/>
    <property type="match status" value="1"/>
</dbReference>
<accession>A0A7S3IJ73</accession>
<protein>
    <recommendedName>
        <fullName evidence="6">60S acidic ribosomal protein P2</fullName>
    </recommendedName>
</protein>
<comment type="similarity">
    <text evidence="1">Belongs to the eukaryotic ribosomal protein P1/P2 family.</text>
</comment>
<dbReference type="InterPro" id="IPR027534">
    <property type="entry name" value="Ribosomal_P1/P2"/>
</dbReference>
<dbReference type="EMBL" id="HBIH01013716">
    <property type="protein sequence ID" value="CAE0325009.1"/>
    <property type="molecule type" value="Transcribed_RNA"/>
</dbReference>
<evidence type="ECO:0000313" key="5">
    <source>
        <dbReference type="EMBL" id="CAE0325009.1"/>
    </source>
</evidence>
<sequence>MALYFIFNILTKMKHIAAFALLVLGGNEHPTAADVEKLLKEAGAKADSEKIKQLIEKVDGKNFHELVEGGLDKMGKMGGAAAPVAAAGAPAAAVKEEKVEEEEDVDMGGLFGADEDDY</sequence>